<gene>
    <name evidence="1" type="ORF">JHX88_15040</name>
</gene>
<proteinExistence type="predicted"/>
<dbReference type="Proteomes" id="UP001215549">
    <property type="component" value="Chromosome"/>
</dbReference>
<keyword evidence="2" id="KW-1185">Reference proteome</keyword>
<dbReference type="RefSeq" id="WP_176011450.1">
    <property type="nucleotide sequence ID" value="NZ_CP067140.1"/>
</dbReference>
<evidence type="ECO:0000313" key="2">
    <source>
        <dbReference type="Proteomes" id="UP001215549"/>
    </source>
</evidence>
<organism evidence="1 2">
    <name type="scientific">Paracoccus saliphilus</name>
    <dbReference type="NCBI Taxonomy" id="405559"/>
    <lineage>
        <taxon>Bacteria</taxon>
        <taxon>Pseudomonadati</taxon>
        <taxon>Pseudomonadota</taxon>
        <taxon>Alphaproteobacteria</taxon>
        <taxon>Rhodobacterales</taxon>
        <taxon>Paracoccaceae</taxon>
        <taxon>Paracoccus</taxon>
    </lineage>
</organism>
<name>A0ABY7S561_9RHOB</name>
<reference evidence="1 2" key="1">
    <citation type="submission" date="2021-01" db="EMBL/GenBank/DDBJ databases">
        <title>Biogeographic distribution of Paracoccus.</title>
        <authorList>
            <person name="Hollensteiner J."/>
            <person name="Leineberger J."/>
            <person name="Brinkhoff T."/>
            <person name="Daniel R."/>
        </authorList>
    </citation>
    <scope>NUCLEOTIDE SEQUENCE [LARGE SCALE GENOMIC DNA]</scope>
    <source>
        <strain evidence="1 2">DSM 18447</strain>
    </source>
</reference>
<evidence type="ECO:0008006" key="3">
    <source>
        <dbReference type="Google" id="ProtNLM"/>
    </source>
</evidence>
<evidence type="ECO:0000313" key="1">
    <source>
        <dbReference type="EMBL" id="WCR02204.1"/>
    </source>
</evidence>
<dbReference type="EMBL" id="CP067140">
    <property type="protein sequence ID" value="WCR02204.1"/>
    <property type="molecule type" value="Genomic_DNA"/>
</dbReference>
<sequence>MTLPISRVNEQWRVPGSGRRTLIRGAVKLMAKAAVSARIQPGKPDMQDKAAN</sequence>
<protein>
    <recommendedName>
        <fullName evidence="3">Transposase</fullName>
    </recommendedName>
</protein>
<accession>A0ABY7S561</accession>